<feature type="compositionally biased region" description="Polar residues" evidence="1">
    <location>
        <begin position="56"/>
        <end position="66"/>
    </location>
</feature>
<organism evidence="2 3">
    <name type="scientific">Rubroshorea leprosula</name>
    <dbReference type="NCBI Taxonomy" id="152421"/>
    <lineage>
        <taxon>Eukaryota</taxon>
        <taxon>Viridiplantae</taxon>
        <taxon>Streptophyta</taxon>
        <taxon>Embryophyta</taxon>
        <taxon>Tracheophyta</taxon>
        <taxon>Spermatophyta</taxon>
        <taxon>Magnoliopsida</taxon>
        <taxon>eudicotyledons</taxon>
        <taxon>Gunneridae</taxon>
        <taxon>Pentapetalae</taxon>
        <taxon>rosids</taxon>
        <taxon>malvids</taxon>
        <taxon>Malvales</taxon>
        <taxon>Dipterocarpaceae</taxon>
        <taxon>Rubroshorea</taxon>
    </lineage>
</organism>
<protein>
    <submittedName>
        <fullName evidence="2">Uncharacterized protein</fullName>
    </submittedName>
</protein>
<evidence type="ECO:0000256" key="1">
    <source>
        <dbReference type="SAM" id="MobiDB-lite"/>
    </source>
</evidence>
<name>A0AAV5JD50_9ROSI</name>
<accession>A0AAV5JD50</accession>
<dbReference type="AlphaFoldDB" id="A0AAV5JD50"/>
<sequence length="105" mass="11952">MVILGDAEGRIQQVEQHEEAATGPDMKVYHGKGKVDDVLFEGSGDGEEKHQRRGLNRNTQNQNLVHNSEEENEIPIIHWCKKLKSRQIVEICKFDVANSEEVDMP</sequence>
<comment type="caution">
    <text evidence="2">The sequence shown here is derived from an EMBL/GenBank/DDBJ whole genome shotgun (WGS) entry which is preliminary data.</text>
</comment>
<proteinExistence type="predicted"/>
<reference evidence="2 3" key="1">
    <citation type="journal article" date="2021" name="Commun. Biol.">
        <title>The genome of Shorea leprosula (Dipterocarpaceae) highlights the ecological relevance of drought in aseasonal tropical rainforests.</title>
        <authorList>
            <person name="Ng K.K.S."/>
            <person name="Kobayashi M.J."/>
            <person name="Fawcett J.A."/>
            <person name="Hatakeyama M."/>
            <person name="Paape T."/>
            <person name="Ng C.H."/>
            <person name="Ang C.C."/>
            <person name="Tnah L.H."/>
            <person name="Lee C.T."/>
            <person name="Nishiyama T."/>
            <person name="Sese J."/>
            <person name="O'Brien M.J."/>
            <person name="Copetti D."/>
            <person name="Mohd Noor M.I."/>
            <person name="Ong R.C."/>
            <person name="Putra M."/>
            <person name="Sireger I.Z."/>
            <person name="Indrioko S."/>
            <person name="Kosugi Y."/>
            <person name="Izuno A."/>
            <person name="Isagi Y."/>
            <person name="Lee S.L."/>
            <person name="Shimizu K.K."/>
        </authorList>
    </citation>
    <scope>NUCLEOTIDE SEQUENCE [LARGE SCALE GENOMIC DNA]</scope>
    <source>
        <strain evidence="2">214</strain>
    </source>
</reference>
<evidence type="ECO:0000313" key="3">
    <source>
        <dbReference type="Proteomes" id="UP001054252"/>
    </source>
</evidence>
<evidence type="ECO:0000313" key="2">
    <source>
        <dbReference type="EMBL" id="GKV12563.1"/>
    </source>
</evidence>
<dbReference type="Proteomes" id="UP001054252">
    <property type="component" value="Unassembled WGS sequence"/>
</dbReference>
<dbReference type="EMBL" id="BPVZ01000036">
    <property type="protein sequence ID" value="GKV12563.1"/>
    <property type="molecule type" value="Genomic_DNA"/>
</dbReference>
<keyword evidence="3" id="KW-1185">Reference proteome</keyword>
<feature type="region of interest" description="Disordered" evidence="1">
    <location>
        <begin position="37"/>
        <end position="69"/>
    </location>
</feature>
<gene>
    <name evidence="2" type="ORF">SLEP1_g23690</name>
</gene>